<comment type="caution">
    <text evidence="1">The sequence shown here is derived from an EMBL/GenBank/DDBJ whole genome shotgun (WGS) entry which is preliminary data.</text>
</comment>
<organism evidence="1 2">
    <name type="scientific">Fibrivirga algicola</name>
    <dbReference type="NCBI Taxonomy" id="2950420"/>
    <lineage>
        <taxon>Bacteria</taxon>
        <taxon>Pseudomonadati</taxon>
        <taxon>Bacteroidota</taxon>
        <taxon>Cytophagia</taxon>
        <taxon>Cytophagales</taxon>
        <taxon>Spirosomataceae</taxon>
        <taxon>Fibrivirga</taxon>
    </lineage>
</organism>
<name>A0ABX0QFS4_9BACT</name>
<gene>
    <name evidence="1" type="ORF">F7231_06005</name>
</gene>
<keyword evidence="2" id="KW-1185">Reference proteome</keyword>
<sequence>MKSLTFSIDLKSVALGVVLTGGLLTLVNFKPSDNPAQEPVSQNRRYQAITGDKGTIILDTQTGKFLTYPYSLVKVKWDKGDFNTIQETPERK</sequence>
<dbReference type="RefSeq" id="WP_166691286.1">
    <property type="nucleotide sequence ID" value="NZ_WAEL01000002.1"/>
</dbReference>
<evidence type="ECO:0000313" key="2">
    <source>
        <dbReference type="Proteomes" id="UP000606008"/>
    </source>
</evidence>
<evidence type="ECO:0000313" key="1">
    <source>
        <dbReference type="EMBL" id="NID09718.1"/>
    </source>
</evidence>
<dbReference type="Proteomes" id="UP000606008">
    <property type="component" value="Unassembled WGS sequence"/>
</dbReference>
<protein>
    <submittedName>
        <fullName evidence="1">Uncharacterized protein</fullName>
    </submittedName>
</protein>
<reference evidence="2" key="1">
    <citation type="submission" date="2019-09" db="EMBL/GenBank/DDBJ databases">
        <authorList>
            <person name="Jung D.-H."/>
        </authorList>
    </citation>
    <scope>NUCLEOTIDE SEQUENCE [LARGE SCALE GENOMIC DNA]</scope>
    <source>
        <strain evidence="2">JA-25</strain>
    </source>
</reference>
<proteinExistence type="predicted"/>
<accession>A0ABX0QFS4</accession>
<dbReference type="EMBL" id="WAEL01000002">
    <property type="protein sequence ID" value="NID09718.1"/>
    <property type="molecule type" value="Genomic_DNA"/>
</dbReference>
<reference evidence="2" key="2">
    <citation type="submission" date="2023-07" db="EMBL/GenBank/DDBJ databases">
        <authorList>
            <person name="Jung D.-H."/>
        </authorList>
    </citation>
    <scope>NUCLEOTIDE SEQUENCE [LARGE SCALE GENOMIC DNA]</scope>
    <source>
        <strain evidence="2">JA-25</strain>
    </source>
</reference>